<organism evidence="2 3">
    <name type="scientific">Mytilus coruscus</name>
    <name type="common">Sea mussel</name>
    <dbReference type="NCBI Taxonomy" id="42192"/>
    <lineage>
        <taxon>Eukaryota</taxon>
        <taxon>Metazoa</taxon>
        <taxon>Spiralia</taxon>
        <taxon>Lophotrochozoa</taxon>
        <taxon>Mollusca</taxon>
        <taxon>Bivalvia</taxon>
        <taxon>Autobranchia</taxon>
        <taxon>Pteriomorphia</taxon>
        <taxon>Mytilida</taxon>
        <taxon>Mytiloidea</taxon>
        <taxon>Mytilidae</taxon>
        <taxon>Mytilinae</taxon>
        <taxon>Mytilus</taxon>
    </lineage>
</organism>
<gene>
    <name evidence="2" type="ORF">MCOR_40893</name>
</gene>
<reference evidence="2 3" key="1">
    <citation type="submission" date="2020-06" db="EMBL/GenBank/DDBJ databases">
        <authorList>
            <person name="Li R."/>
            <person name="Bekaert M."/>
        </authorList>
    </citation>
    <scope>NUCLEOTIDE SEQUENCE [LARGE SCALE GENOMIC DNA]</scope>
    <source>
        <strain evidence="3">wild</strain>
    </source>
</reference>
<keyword evidence="3" id="KW-1185">Reference proteome</keyword>
<evidence type="ECO:0000313" key="2">
    <source>
        <dbReference type="EMBL" id="CAC5407413.1"/>
    </source>
</evidence>
<dbReference type="Proteomes" id="UP000507470">
    <property type="component" value="Unassembled WGS sequence"/>
</dbReference>
<proteinExistence type="predicted"/>
<protein>
    <submittedName>
        <fullName evidence="2">Uncharacterized protein</fullName>
    </submittedName>
</protein>
<feature type="compositionally biased region" description="Polar residues" evidence="1">
    <location>
        <begin position="163"/>
        <end position="175"/>
    </location>
</feature>
<evidence type="ECO:0000313" key="3">
    <source>
        <dbReference type="Proteomes" id="UP000507470"/>
    </source>
</evidence>
<dbReference type="AlphaFoldDB" id="A0A6J8DFJ6"/>
<feature type="region of interest" description="Disordered" evidence="1">
    <location>
        <begin position="1"/>
        <end position="55"/>
    </location>
</feature>
<feature type="compositionally biased region" description="Low complexity" evidence="1">
    <location>
        <begin position="30"/>
        <end position="55"/>
    </location>
</feature>
<dbReference type="EMBL" id="CACVKT020007413">
    <property type="protein sequence ID" value="CAC5407413.1"/>
    <property type="molecule type" value="Genomic_DNA"/>
</dbReference>
<name>A0A6J8DFJ6_MYTCO</name>
<feature type="compositionally biased region" description="Polar residues" evidence="1">
    <location>
        <begin position="1"/>
        <end position="29"/>
    </location>
</feature>
<evidence type="ECO:0000256" key="1">
    <source>
        <dbReference type="SAM" id="MobiDB-lite"/>
    </source>
</evidence>
<accession>A0A6J8DFJ6</accession>
<sequence>MTHVSNTMSMTTPEQTAQSMTTSSPNTKISTTAISTTQTSTTTLPTTQSTKTSTQTTNLVSTSSTSLQATTRILTTLVSTTSAPNVISSTLLITKSPLSASTNQHKSSSTISNLTRRTTKAGLTFSPTPIQTMRPTKARSTISLRPFPTMIPTKTSTTPIPTVRSTKATPTTIQGTREKSNDTTFPVLTSQIENNQGGPLRHDCAVPTSTCPAVPMVRKHISGNSRIKHVGFLAGKLLEFIYENIFSNVVSQVPSLNGIDYPKNFRVDCIKSKSRHHHK</sequence>
<feature type="region of interest" description="Disordered" evidence="1">
    <location>
        <begin position="147"/>
        <end position="181"/>
    </location>
</feature>
<feature type="compositionally biased region" description="Low complexity" evidence="1">
    <location>
        <begin position="148"/>
        <end position="162"/>
    </location>
</feature>